<protein>
    <submittedName>
        <fullName evidence="1">Uncharacterized protein</fullName>
    </submittedName>
</protein>
<dbReference type="EMBL" id="CP137641">
    <property type="protein sequence ID" value="WOX55220.1"/>
    <property type="molecule type" value="Genomic_DNA"/>
</dbReference>
<gene>
    <name evidence="1" type="ORF">R6Y95_07035</name>
</gene>
<evidence type="ECO:0000313" key="2">
    <source>
        <dbReference type="Proteomes" id="UP001626603"/>
    </source>
</evidence>
<organism evidence="1 2">
    <name type="scientific">Methanoculleus palmolei</name>
    <dbReference type="NCBI Taxonomy" id="72612"/>
    <lineage>
        <taxon>Archaea</taxon>
        <taxon>Methanobacteriati</taxon>
        <taxon>Methanobacteriota</taxon>
        <taxon>Stenosarchaea group</taxon>
        <taxon>Methanomicrobia</taxon>
        <taxon>Methanomicrobiales</taxon>
        <taxon>Methanomicrobiaceae</taxon>
        <taxon>Methanoculleus</taxon>
    </lineage>
</organism>
<dbReference type="Proteomes" id="UP001626603">
    <property type="component" value="Chromosome"/>
</dbReference>
<reference evidence="1 2" key="1">
    <citation type="submission" date="2023-10" db="EMBL/GenBank/DDBJ databases">
        <title>The complete genome sequence of Methanoculleus palmolei DSM 4273.</title>
        <authorList>
            <person name="Lai S.-J."/>
            <person name="You Y.-T."/>
            <person name="Chen S.-C."/>
        </authorList>
    </citation>
    <scope>NUCLEOTIDE SEQUENCE [LARGE SCALE GENOMIC DNA]</scope>
    <source>
        <strain evidence="1 2">DSM 4273</strain>
    </source>
</reference>
<keyword evidence="2" id="KW-1185">Reference proteome</keyword>
<accession>A0ABD8A7U0</accession>
<proteinExistence type="predicted"/>
<dbReference type="AlphaFoldDB" id="A0ABD8A7U0"/>
<evidence type="ECO:0000313" key="1">
    <source>
        <dbReference type="EMBL" id="WOX55220.1"/>
    </source>
</evidence>
<sequence length="88" mass="9796">MTPVPVTRSPRTLPIVDPGTRESALCTIANVGTALETLREVRKHVRGDHKRRLDDVAVILRAVAFDAQAAYAITDEEAREFIRKCRSP</sequence>
<name>A0ABD8A7U0_9EURY</name>